<dbReference type="RefSeq" id="WP_345530337.1">
    <property type="nucleotide sequence ID" value="NZ_BAABKN010000043.1"/>
</dbReference>
<comment type="caution">
    <text evidence="2">The sequence shown here is derived from an EMBL/GenBank/DDBJ whole genome shotgun (WGS) entry which is preliminary data.</text>
</comment>
<dbReference type="EMBL" id="BAABKN010000043">
    <property type="protein sequence ID" value="GAA4761051.1"/>
    <property type="molecule type" value="Genomic_DNA"/>
</dbReference>
<accession>A0ABP8ZMZ2</accession>
<organism evidence="2 3">
    <name type="scientific">Nocardioides endophyticus</name>
    <dbReference type="NCBI Taxonomy" id="1353775"/>
    <lineage>
        <taxon>Bacteria</taxon>
        <taxon>Bacillati</taxon>
        <taxon>Actinomycetota</taxon>
        <taxon>Actinomycetes</taxon>
        <taxon>Propionibacteriales</taxon>
        <taxon>Nocardioidaceae</taxon>
        <taxon>Nocardioides</taxon>
    </lineage>
</organism>
<evidence type="ECO:0000313" key="3">
    <source>
        <dbReference type="Proteomes" id="UP001499882"/>
    </source>
</evidence>
<dbReference type="InterPro" id="IPR046640">
    <property type="entry name" value="DUF6752"/>
</dbReference>
<protein>
    <recommendedName>
        <fullName evidence="1">DUF6752 domain-containing protein</fullName>
    </recommendedName>
</protein>
<name>A0ABP8ZMZ2_9ACTN</name>
<evidence type="ECO:0000259" key="1">
    <source>
        <dbReference type="Pfam" id="PF20537"/>
    </source>
</evidence>
<proteinExistence type="predicted"/>
<sequence>MNSEVKTSPLLARARTRARVVRDRYRRLRGRPFGVHARLAALEEEIQESRQLNRRIAELTDVVAELLVLVDDRDEERVREVLAQYRASF</sequence>
<gene>
    <name evidence="2" type="ORF">GCM10023350_54290</name>
</gene>
<dbReference type="Proteomes" id="UP001499882">
    <property type="component" value="Unassembled WGS sequence"/>
</dbReference>
<dbReference type="Pfam" id="PF20537">
    <property type="entry name" value="DUF6752"/>
    <property type="match status" value="1"/>
</dbReference>
<feature type="domain" description="DUF6752" evidence="1">
    <location>
        <begin position="36"/>
        <end position="88"/>
    </location>
</feature>
<evidence type="ECO:0000313" key="2">
    <source>
        <dbReference type="EMBL" id="GAA4761051.1"/>
    </source>
</evidence>
<reference evidence="3" key="1">
    <citation type="journal article" date="2019" name="Int. J. Syst. Evol. Microbiol.">
        <title>The Global Catalogue of Microorganisms (GCM) 10K type strain sequencing project: providing services to taxonomists for standard genome sequencing and annotation.</title>
        <authorList>
            <consortium name="The Broad Institute Genomics Platform"/>
            <consortium name="The Broad Institute Genome Sequencing Center for Infectious Disease"/>
            <person name="Wu L."/>
            <person name="Ma J."/>
        </authorList>
    </citation>
    <scope>NUCLEOTIDE SEQUENCE [LARGE SCALE GENOMIC DNA]</scope>
    <source>
        <strain evidence="3">JCM 18532</strain>
    </source>
</reference>
<keyword evidence="3" id="KW-1185">Reference proteome</keyword>